<name>A0A2P2PIM5_RHIMU</name>
<dbReference type="AlphaFoldDB" id="A0A2P2PIM5"/>
<accession>A0A2P2PIM5</accession>
<protein>
    <submittedName>
        <fullName evidence="1">Uncharacterized protein</fullName>
    </submittedName>
</protein>
<proteinExistence type="predicted"/>
<evidence type="ECO:0000313" key="1">
    <source>
        <dbReference type="EMBL" id="MBX54519.1"/>
    </source>
</evidence>
<sequence>MRESAGILSFHTQIINHELLKLNGFHL</sequence>
<dbReference type="EMBL" id="GGEC01074035">
    <property type="protein sequence ID" value="MBX54519.1"/>
    <property type="molecule type" value="Transcribed_RNA"/>
</dbReference>
<organism evidence="1">
    <name type="scientific">Rhizophora mucronata</name>
    <name type="common">Asiatic mangrove</name>
    <dbReference type="NCBI Taxonomy" id="61149"/>
    <lineage>
        <taxon>Eukaryota</taxon>
        <taxon>Viridiplantae</taxon>
        <taxon>Streptophyta</taxon>
        <taxon>Embryophyta</taxon>
        <taxon>Tracheophyta</taxon>
        <taxon>Spermatophyta</taxon>
        <taxon>Magnoliopsida</taxon>
        <taxon>eudicotyledons</taxon>
        <taxon>Gunneridae</taxon>
        <taxon>Pentapetalae</taxon>
        <taxon>rosids</taxon>
        <taxon>fabids</taxon>
        <taxon>Malpighiales</taxon>
        <taxon>Rhizophoraceae</taxon>
        <taxon>Rhizophora</taxon>
    </lineage>
</organism>
<reference evidence="1" key="1">
    <citation type="submission" date="2018-02" db="EMBL/GenBank/DDBJ databases">
        <title>Rhizophora mucronata_Transcriptome.</title>
        <authorList>
            <person name="Meera S.P."/>
            <person name="Sreeshan A."/>
            <person name="Augustine A."/>
        </authorList>
    </citation>
    <scope>NUCLEOTIDE SEQUENCE</scope>
    <source>
        <tissue evidence="1">Leaf</tissue>
    </source>
</reference>